<accession>A0A2S0I9I5</accession>
<protein>
    <submittedName>
        <fullName evidence="2">Glycoside hydrolase</fullName>
    </submittedName>
</protein>
<dbReference type="OrthoDB" id="1491023at2"/>
<dbReference type="RefSeq" id="WP_105239384.1">
    <property type="nucleotide sequence ID" value="NZ_CP023270.1"/>
</dbReference>
<evidence type="ECO:0000313" key="3">
    <source>
        <dbReference type="Proteomes" id="UP000239477"/>
    </source>
</evidence>
<keyword evidence="2" id="KW-0378">Hydrolase</keyword>
<evidence type="ECO:0000313" key="2">
    <source>
        <dbReference type="EMBL" id="AVJ28604.1"/>
    </source>
</evidence>
<dbReference type="GO" id="GO:0016998">
    <property type="term" value="P:cell wall macromolecule catabolic process"/>
    <property type="evidence" value="ECO:0007669"/>
    <property type="project" value="InterPro"/>
</dbReference>
<reference evidence="2 3" key="1">
    <citation type="submission" date="2017-09" db="EMBL/GenBank/DDBJ databases">
        <title>Genomic, metabolic, and phenotypic characteristics of bacterial isolates from the natural microbiome of the model nematode Caenorhabditis elegans.</title>
        <authorList>
            <person name="Zimmermann J."/>
            <person name="Obeng N."/>
            <person name="Yang W."/>
            <person name="Obeng O."/>
            <person name="Kissoyan K."/>
            <person name="Pees B."/>
            <person name="Dirksen P."/>
            <person name="Hoppner M."/>
            <person name="Franke A."/>
            <person name="Rosenstiel P."/>
            <person name="Leippe M."/>
            <person name="Dierking K."/>
            <person name="Kaleta C."/>
            <person name="Schulenburg H."/>
        </authorList>
    </citation>
    <scope>NUCLEOTIDE SEQUENCE [LARGE SCALE GENOMIC DNA]</scope>
    <source>
        <strain evidence="2 3">MYb73</strain>
    </source>
</reference>
<dbReference type="SUPFAM" id="SSF53955">
    <property type="entry name" value="Lysozyme-like"/>
    <property type="match status" value="1"/>
</dbReference>
<dbReference type="EMBL" id="CP023270">
    <property type="protein sequence ID" value="AVJ28604.1"/>
    <property type="molecule type" value="Genomic_DNA"/>
</dbReference>
<keyword evidence="3" id="KW-1185">Reference proteome</keyword>
<dbReference type="Proteomes" id="UP000239477">
    <property type="component" value="Chromosome"/>
</dbReference>
<dbReference type="GO" id="GO:0004568">
    <property type="term" value="F:chitinase activity"/>
    <property type="evidence" value="ECO:0007669"/>
    <property type="project" value="InterPro"/>
</dbReference>
<dbReference type="AlphaFoldDB" id="A0A2S0I9I5"/>
<organism evidence="2 3">
    <name type="scientific">Achromobacter spanius</name>
    <dbReference type="NCBI Taxonomy" id="217203"/>
    <lineage>
        <taxon>Bacteria</taxon>
        <taxon>Pseudomonadati</taxon>
        <taxon>Pseudomonadota</taxon>
        <taxon>Betaproteobacteria</taxon>
        <taxon>Burkholderiales</taxon>
        <taxon>Alcaligenaceae</taxon>
        <taxon>Achromobacter</taxon>
    </lineage>
</organism>
<sequence length="211" mass="23755">MLSAEQLQRIFPNCKSPAAWADALAPAFQKYEIETPDRIASFLAQTGYESGQYNRIEENLNYSTAARLTKVWPKRFPTEASAMPYVNNPQGLANLVYANRMGNGDAQSNDGFRYRGRGIIQLTGRSNYDSASDAMGVNLLESPELLSDPKWAALSAGWYWQSRGLNELADDRTHDDDLEDFARITRRINGGLVGLKDRFALFKQVYAELMR</sequence>
<proteinExistence type="predicted"/>
<dbReference type="InterPro" id="IPR023346">
    <property type="entry name" value="Lysozyme-like_dom_sf"/>
</dbReference>
<dbReference type="GO" id="GO:0006032">
    <property type="term" value="P:chitin catabolic process"/>
    <property type="evidence" value="ECO:0007669"/>
    <property type="project" value="InterPro"/>
</dbReference>
<evidence type="ECO:0000259" key="1">
    <source>
        <dbReference type="Pfam" id="PF00182"/>
    </source>
</evidence>
<dbReference type="InterPro" id="IPR052354">
    <property type="entry name" value="Cell_Wall_Dynamics_Protein"/>
</dbReference>
<dbReference type="Gene3D" id="1.10.530.10">
    <property type="match status" value="1"/>
</dbReference>
<dbReference type="PANTHER" id="PTHR34408:SF1">
    <property type="entry name" value="GLYCOSYL HYDROLASE FAMILY 19 DOMAIN-CONTAINING PROTEIN HI_1415"/>
    <property type="match status" value="1"/>
</dbReference>
<name>A0A2S0I9I5_9BURK</name>
<dbReference type="InterPro" id="IPR000726">
    <property type="entry name" value="Glyco_hydro_19_cat"/>
</dbReference>
<dbReference type="PANTHER" id="PTHR34408">
    <property type="entry name" value="FAMILY PROTEIN, PUTATIVE-RELATED"/>
    <property type="match status" value="1"/>
</dbReference>
<feature type="domain" description="Glycoside hydrolase family 19 catalytic" evidence="1">
    <location>
        <begin position="107"/>
        <end position="162"/>
    </location>
</feature>
<gene>
    <name evidence="2" type="ORF">CLM73_16615</name>
</gene>
<dbReference type="Pfam" id="PF00182">
    <property type="entry name" value="Glyco_hydro_19"/>
    <property type="match status" value="1"/>
</dbReference>